<dbReference type="AlphaFoldDB" id="A0A2C5W028"/>
<name>A0A2C5W028_PSEPU</name>
<proteinExistence type="predicted"/>
<evidence type="ECO:0000313" key="2">
    <source>
        <dbReference type="Proteomes" id="UP000222460"/>
    </source>
</evidence>
<evidence type="ECO:0000313" key="1">
    <source>
        <dbReference type="EMBL" id="PHH38747.1"/>
    </source>
</evidence>
<dbReference type="RefSeq" id="WP_098963860.1">
    <property type="nucleotide sequence ID" value="NZ_PDKZ01000002.1"/>
</dbReference>
<dbReference type="EMBL" id="PDKZ01000002">
    <property type="protein sequence ID" value="PHH38747.1"/>
    <property type="molecule type" value="Genomic_DNA"/>
</dbReference>
<accession>A0A2C5W028</accession>
<reference evidence="2" key="1">
    <citation type="submission" date="2017-10" db="EMBL/GenBank/DDBJ databases">
        <title>FDA dAtabase for Regulatory Grade micrObial Sequences (FDA-ARGOS): Supporting development and validation of Infectious Disease Dx tests.</title>
        <authorList>
            <person name="Goldberg B."/>
            <person name="Campos J."/>
            <person name="Tallon L."/>
            <person name="Sadzewicz L."/>
            <person name="Ott S."/>
            <person name="Zhao X."/>
            <person name="Nagaraj S."/>
            <person name="Vavikolanu K."/>
            <person name="Aluvathingal J."/>
            <person name="Nadendla S."/>
            <person name="Geyer C."/>
            <person name="Sichtig H."/>
        </authorList>
    </citation>
    <scope>NUCLEOTIDE SEQUENCE [LARGE SCALE GENOMIC DNA]</scope>
    <source>
        <strain evidence="2">FDAARGOS_376</strain>
    </source>
</reference>
<comment type="caution">
    <text evidence="1">The sequence shown here is derived from an EMBL/GenBank/DDBJ whole genome shotgun (WGS) entry which is preliminary data.</text>
</comment>
<gene>
    <name evidence="1" type="ORF">CRX57_00680</name>
</gene>
<organism evidence="1 2">
    <name type="scientific">Pseudomonas putida</name>
    <name type="common">Arthrobacter siderocapsulatus</name>
    <dbReference type="NCBI Taxonomy" id="303"/>
    <lineage>
        <taxon>Bacteria</taxon>
        <taxon>Pseudomonadati</taxon>
        <taxon>Pseudomonadota</taxon>
        <taxon>Gammaproteobacteria</taxon>
        <taxon>Pseudomonadales</taxon>
        <taxon>Pseudomonadaceae</taxon>
        <taxon>Pseudomonas</taxon>
    </lineage>
</organism>
<sequence>MARSLPSIDAGPLDIRSAIHAYLADMPEAPFQHSQNYDAEIDDEVFIAGDSEVSALAASLSQFIIDALVGGQVPRFPSAAYLIGYQKAWIFEAPFDTYPVPCPCAPESPAEPEDNQAAVVALGELLSVFGVKKC</sequence>
<protein>
    <submittedName>
        <fullName evidence="1">Uncharacterized protein</fullName>
    </submittedName>
</protein>
<dbReference type="Proteomes" id="UP000222460">
    <property type="component" value="Unassembled WGS sequence"/>
</dbReference>